<sequence>MDTYININKIISITIADKREYIQPPFYVKVYSKGEPKYKINFTILFWDFHYFKSKEVYEEDVFCPRFDDTEYTRSELNKEFKDDDLLFIQDGILYEKPYLEICLENDKKVCKYFDRIEECYLYLIRKGITKYSLPIVRI</sequence>
<protein>
    <submittedName>
        <fullName evidence="1">Uncharacterized protein</fullName>
    </submittedName>
</protein>
<accession>A0ABZ0Z2R6</accession>
<dbReference type="Proteomes" id="UP001349343">
    <property type="component" value="Segment"/>
</dbReference>
<evidence type="ECO:0000313" key="1">
    <source>
        <dbReference type="EMBL" id="WQJ52961.1"/>
    </source>
</evidence>
<dbReference type="EMBL" id="OR769222">
    <property type="protein sequence ID" value="WQJ52961.1"/>
    <property type="molecule type" value="Genomic_DNA"/>
</dbReference>
<name>A0ABZ0Z2R6_9CAUD</name>
<proteinExistence type="predicted"/>
<reference evidence="1 2" key="1">
    <citation type="submission" date="2023-11" db="EMBL/GenBank/DDBJ databases">
        <authorList>
            <person name="Cook R."/>
            <person name="Crisci M."/>
            <person name="Pye H."/>
            <person name="Adriaenssens E."/>
            <person name="Santini J."/>
        </authorList>
    </citation>
    <scope>NUCLEOTIDE SEQUENCE [LARGE SCALE GENOMIC DNA]</scope>
    <source>
        <strain evidence="1">Lak_Megaphage_RVC_JS4_GC31</strain>
    </source>
</reference>
<keyword evidence="2" id="KW-1185">Reference proteome</keyword>
<organism evidence="1 2">
    <name type="scientific">phage Lak_Megaphage_RVC_JS4_GC31</name>
    <dbReference type="NCBI Taxonomy" id="3109228"/>
    <lineage>
        <taxon>Viruses</taxon>
        <taxon>Duplodnaviria</taxon>
        <taxon>Heunggongvirae</taxon>
        <taxon>Uroviricota</taxon>
        <taxon>Caudoviricetes</taxon>
        <taxon>Caudoviricetes code 15 clade</taxon>
    </lineage>
</organism>
<evidence type="ECO:0000313" key="2">
    <source>
        <dbReference type="Proteomes" id="UP001349343"/>
    </source>
</evidence>